<reference evidence="2" key="1">
    <citation type="submission" date="2018-03" db="EMBL/GenBank/DDBJ databases">
        <authorList>
            <person name="Batty M. E."/>
            <person name="Batty M E."/>
        </authorList>
    </citation>
    <scope>NUCLEOTIDE SEQUENCE [LARGE SCALE GENOMIC DNA]</scope>
</reference>
<gene>
    <name evidence="1" type="ORF">KATO_01520</name>
</gene>
<organism evidence="1 2">
    <name type="scientific">Orientia tsutsugamushi</name>
    <name type="common">Rickettsia tsutsugamushi</name>
    <dbReference type="NCBI Taxonomy" id="784"/>
    <lineage>
        <taxon>Bacteria</taxon>
        <taxon>Pseudomonadati</taxon>
        <taxon>Pseudomonadota</taxon>
        <taxon>Alphaproteobacteria</taxon>
        <taxon>Rickettsiales</taxon>
        <taxon>Rickettsiaceae</taxon>
        <taxon>Rickettsieae</taxon>
        <taxon>Orientia</taxon>
    </lineage>
</organism>
<name>A0A2U3R8V9_ORITS</name>
<sequence>MKRRRTKTYEQELKCIWDNKAVEDYKLERAKAEGIKLGEAKGKAEAKKDFAIKLLKSELSVEVIAEYMDKRLYKKSKQINCFIDVRLLLD</sequence>
<proteinExistence type="predicted"/>
<dbReference type="EMBL" id="LS398550">
    <property type="protein sequence ID" value="SPR09610.1"/>
    <property type="molecule type" value="Genomic_DNA"/>
</dbReference>
<protein>
    <submittedName>
        <fullName evidence="1">Transposase</fullName>
    </submittedName>
</protein>
<dbReference type="AlphaFoldDB" id="A0A2U3R8V9"/>
<dbReference type="Proteomes" id="UP000244992">
    <property type="component" value="Chromosome I"/>
</dbReference>
<accession>A0A2U3R8V9</accession>
<evidence type="ECO:0000313" key="1">
    <source>
        <dbReference type="EMBL" id="SPR09610.1"/>
    </source>
</evidence>
<evidence type="ECO:0000313" key="2">
    <source>
        <dbReference type="Proteomes" id="UP000244992"/>
    </source>
</evidence>